<dbReference type="PANTHER" id="PTHR21074:SF0">
    <property type="entry name" value="IQ AND UBIQUITIN-LIKE DOMAIN-CONTAINING PROTEIN"/>
    <property type="match status" value="1"/>
</dbReference>
<protein>
    <recommendedName>
        <fullName evidence="2">IQ motif and ubiquitin-like domain-containing protein</fullName>
    </recommendedName>
</protein>
<feature type="compositionally biased region" description="Basic and acidic residues" evidence="1">
    <location>
        <begin position="36"/>
        <end position="57"/>
    </location>
</feature>
<evidence type="ECO:0000256" key="1">
    <source>
        <dbReference type="SAM" id="MobiDB-lite"/>
    </source>
</evidence>
<dbReference type="PROSITE" id="PS50096">
    <property type="entry name" value="IQ"/>
    <property type="match status" value="1"/>
</dbReference>
<keyword evidence="4" id="KW-1185">Reference proteome</keyword>
<feature type="compositionally biased region" description="Low complexity" evidence="1">
    <location>
        <begin position="304"/>
        <end position="345"/>
    </location>
</feature>
<gene>
    <name evidence="3" type="ORF">HYH03_016943</name>
</gene>
<proteinExistence type="predicted"/>
<feature type="compositionally biased region" description="Acidic residues" evidence="1">
    <location>
        <begin position="1"/>
        <end position="30"/>
    </location>
</feature>
<dbReference type="InterPro" id="IPR057887">
    <property type="entry name" value="IQUB_helical"/>
</dbReference>
<feature type="compositionally biased region" description="Acidic residues" evidence="1">
    <location>
        <begin position="228"/>
        <end position="244"/>
    </location>
</feature>
<dbReference type="Pfam" id="PF25805">
    <property type="entry name" value="IQUB"/>
    <property type="match status" value="1"/>
</dbReference>
<feature type="compositionally biased region" description="Low complexity" evidence="1">
    <location>
        <begin position="100"/>
        <end position="110"/>
    </location>
</feature>
<dbReference type="Proteomes" id="UP000612055">
    <property type="component" value="Unassembled WGS sequence"/>
</dbReference>
<accession>A0A835XJZ0</accession>
<dbReference type="InterPro" id="IPR037695">
    <property type="entry name" value="IQUB"/>
</dbReference>
<feature type="compositionally biased region" description="Low complexity" evidence="1">
    <location>
        <begin position="272"/>
        <end position="281"/>
    </location>
</feature>
<dbReference type="AlphaFoldDB" id="A0A835XJZ0"/>
<name>A0A835XJZ0_9CHLO</name>
<feature type="region of interest" description="Disordered" evidence="1">
    <location>
        <begin position="1"/>
        <end position="354"/>
    </location>
</feature>
<feature type="compositionally biased region" description="Polar residues" evidence="1">
    <location>
        <begin position="131"/>
        <end position="145"/>
    </location>
</feature>
<organism evidence="3 4">
    <name type="scientific">Edaphochlamys debaryana</name>
    <dbReference type="NCBI Taxonomy" id="47281"/>
    <lineage>
        <taxon>Eukaryota</taxon>
        <taxon>Viridiplantae</taxon>
        <taxon>Chlorophyta</taxon>
        <taxon>core chlorophytes</taxon>
        <taxon>Chlorophyceae</taxon>
        <taxon>CS clade</taxon>
        <taxon>Chlamydomonadales</taxon>
        <taxon>Chlamydomonadales incertae sedis</taxon>
        <taxon>Edaphochlamys</taxon>
    </lineage>
</organism>
<feature type="compositionally biased region" description="Low complexity" evidence="1">
    <location>
        <begin position="245"/>
        <end position="261"/>
    </location>
</feature>
<dbReference type="CDD" id="cd23767">
    <property type="entry name" value="IQCD"/>
    <property type="match status" value="1"/>
</dbReference>
<feature type="compositionally biased region" description="Acidic residues" evidence="1">
    <location>
        <begin position="81"/>
        <end position="99"/>
    </location>
</feature>
<dbReference type="EMBL" id="JAEHOE010000154">
    <property type="protein sequence ID" value="KAG2484208.1"/>
    <property type="molecule type" value="Genomic_DNA"/>
</dbReference>
<feature type="compositionally biased region" description="Low complexity" evidence="1">
    <location>
        <begin position="202"/>
        <end position="214"/>
    </location>
</feature>
<comment type="caution">
    <text evidence="3">The sequence shown here is derived from an EMBL/GenBank/DDBJ whole genome shotgun (WGS) entry which is preliminary data.</text>
</comment>
<evidence type="ECO:0000313" key="3">
    <source>
        <dbReference type="EMBL" id="KAG2484208.1"/>
    </source>
</evidence>
<sequence length="827" mass="88642">MSEQGEVELGDAEGEQTYEDSPGQEEEPESEAPSPSRRDNELDAIGDKDPDAQHAEEGSNTVNPSDGPDVISSYTGHENDAAEGDEAAGDGQGEEEQEQALEPLGEGNEPQPEDDGAGGGGGEQGDASGYDESQQQDAGTDATTRFDQDGTAEAGTGDDAEARTGEDAEVGTGEEPPPDGEPGADGGEEGYAAEDGGGEGGPEAAEGEGAPGYEAEADGEAGAGVAPEGEEAQAEAEVQGEGEEGAPAGEAGADDGYAGEAEAGGDGEAGHADAYAEAGTAEAEEGEPERPASARGDQPAASTSRPGSGAARPPSARPGSGRPSSAVPRRTSAPSSRPGSGSAGANLQITPDSVGLPYAPEPVVAAVGGQRSRPGSGGVAVQADVRAPPSREGGSTLPAVIPEDQSVSQLAALAAHPAHIETYIAPGLKAIDVEVEQGPGMPHRMVRVLLDFTQQDRKPYLGGFRNKRTGAVYHHAASQTPRAPKYSEADRKLSRETQTVKAKQHSQQTVREQATQMARPGLDMDDTYDKEVTPGRYQTADEREAIVIAATRCIQRWMRGWLGRRRAAYLRKKKAEREAFLREQELQAQKEAEEHRRKEIQRRMHPRTAADFEVLYNELEAWRLQETRKIKEAGLPKDQEQQVLQQLLHKETKLLQTIDRLKINANHENKEARIQHTLNEMSKPKKFALRNGGKVDVHTPFTTRSKELQQLYNGLNLPLLTVDERLDVLLHVKWTVKEFDCDLTREVVDLIDREADLLNRGRNPKMLEGLRKRISSLFLNFIETPEFNPEAARFQIVPMDFEAYLYEQVGKATAKAGTSIGTRMANS</sequence>
<evidence type="ECO:0000313" key="4">
    <source>
        <dbReference type="Proteomes" id="UP000612055"/>
    </source>
</evidence>
<dbReference type="PANTHER" id="PTHR21074">
    <property type="entry name" value="IQ AND UBIQUITIN-LIKE DOMAIN-CONTAINING PROTEIN"/>
    <property type="match status" value="1"/>
</dbReference>
<dbReference type="OrthoDB" id="10265862at2759"/>
<reference evidence="3" key="1">
    <citation type="journal article" date="2020" name="bioRxiv">
        <title>Comparative genomics of Chlamydomonas.</title>
        <authorList>
            <person name="Craig R.J."/>
            <person name="Hasan A.R."/>
            <person name="Ness R.W."/>
            <person name="Keightley P.D."/>
        </authorList>
    </citation>
    <scope>NUCLEOTIDE SEQUENCE</scope>
    <source>
        <strain evidence="3">CCAP 11/70</strain>
    </source>
</reference>
<evidence type="ECO:0000259" key="2">
    <source>
        <dbReference type="Pfam" id="PF25805"/>
    </source>
</evidence>
<feature type="domain" description="IQ motif and ubiquitin-like" evidence="2">
    <location>
        <begin position="668"/>
        <end position="802"/>
    </location>
</feature>